<dbReference type="GO" id="GO:0046983">
    <property type="term" value="F:protein dimerization activity"/>
    <property type="evidence" value="ECO:0007669"/>
    <property type="project" value="InterPro"/>
</dbReference>
<dbReference type="InterPro" id="IPR003018">
    <property type="entry name" value="GAF"/>
</dbReference>
<dbReference type="SUPFAM" id="SSF55781">
    <property type="entry name" value="GAF domain-like"/>
    <property type="match status" value="1"/>
</dbReference>
<protein>
    <submittedName>
        <fullName evidence="3">Uncharacterized protein</fullName>
    </submittedName>
</protein>
<accession>A0A0F8YME8</accession>
<organism evidence="3">
    <name type="scientific">marine sediment metagenome</name>
    <dbReference type="NCBI Taxonomy" id="412755"/>
    <lineage>
        <taxon>unclassified sequences</taxon>
        <taxon>metagenomes</taxon>
        <taxon>ecological metagenomes</taxon>
    </lineage>
</organism>
<dbReference type="GO" id="GO:0000155">
    <property type="term" value="F:phosphorelay sensor kinase activity"/>
    <property type="evidence" value="ECO:0007669"/>
    <property type="project" value="InterPro"/>
</dbReference>
<dbReference type="InterPro" id="IPR011712">
    <property type="entry name" value="Sig_transdc_His_kin_sub3_dim/P"/>
</dbReference>
<gene>
    <name evidence="3" type="ORF">LCGC14_2802010</name>
</gene>
<reference evidence="3" key="1">
    <citation type="journal article" date="2015" name="Nature">
        <title>Complex archaea that bridge the gap between prokaryotes and eukaryotes.</title>
        <authorList>
            <person name="Spang A."/>
            <person name="Saw J.H."/>
            <person name="Jorgensen S.L."/>
            <person name="Zaremba-Niedzwiedzka K."/>
            <person name="Martijn J."/>
            <person name="Lind A.E."/>
            <person name="van Eijk R."/>
            <person name="Schleper C."/>
            <person name="Guy L."/>
            <person name="Ettema T.J."/>
        </authorList>
    </citation>
    <scope>NUCLEOTIDE SEQUENCE</scope>
</reference>
<evidence type="ECO:0000259" key="1">
    <source>
        <dbReference type="Pfam" id="PF01590"/>
    </source>
</evidence>
<dbReference type="InterPro" id="IPR029016">
    <property type="entry name" value="GAF-like_dom_sf"/>
</dbReference>
<dbReference type="EMBL" id="LAZR01052606">
    <property type="protein sequence ID" value="KKK82578.1"/>
    <property type="molecule type" value="Genomic_DNA"/>
</dbReference>
<comment type="caution">
    <text evidence="3">The sequence shown here is derived from an EMBL/GenBank/DDBJ whole genome shotgun (WGS) entry which is preliminary data.</text>
</comment>
<proteinExistence type="predicted"/>
<evidence type="ECO:0000313" key="3">
    <source>
        <dbReference type="EMBL" id="KKK82578.1"/>
    </source>
</evidence>
<feature type="domain" description="Signal transduction histidine kinase subgroup 3 dimerisation and phosphoacceptor" evidence="2">
    <location>
        <begin position="77"/>
        <end position="107"/>
    </location>
</feature>
<feature type="domain" description="GAF" evidence="1">
    <location>
        <begin position="14"/>
        <end position="59"/>
    </location>
</feature>
<feature type="non-terminal residue" evidence="3">
    <location>
        <position position="115"/>
    </location>
</feature>
<dbReference type="AlphaFoldDB" id="A0A0F8YME8"/>
<dbReference type="GO" id="GO:0016020">
    <property type="term" value="C:membrane"/>
    <property type="evidence" value="ECO:0007669"/>
    <property type="project" value="InterPro"/>
</dbReference>
<dbReference type="Gene3D" id="1.20.5.1930">
    <property type="match status" value="1"/>
</dbReference>
<evidence type="ECO:0000259" key="2">
    <source>
        <dbReference type="Pfam" id="PF07730"/>
    </source>
</evidence>
<name>A0A0F8YME8_9ZZZZ</name>
<dbReference type="Gene3D" id="3.30.450.40">
    <property type="match status" value="1"/>
</dbReference>
<dbReference type="Pfam" id="PF01590">
    <property type="entry name" value="GAF"/>
    <property type="match status" value="1"/>
</dbReference>
<sequence>MQEGAGILGDKIPGTCISAPIRSKGINIGAIFVARPRSQPFNPDEGELVAALASQVGAVLQNAQLFSKSGAIAVLQERQRVAREVHDGLAQTLGYLSVQMGIVDHFLANGESARA</sequence>
<dbReference type="Pfam" id="PF07730">
    <property type="entry name" value="HisKA_3"/>
    <property type="match status" value="1"/>
</dbReference>